<reference evidence="3" key="1">
    <citation type="journal article" date="2019" name="Int. J. Syst. Evol. Microbiol.">
        <title>The Global Catalogue of Microorganisms (GCM) 10K type strain sequencing project: providing services to taxonomists for standard genome sequencing and annotation.</title>
        <authorList>
            <consortium name="The Broad Institute Genomics Platform"/>
            <consortium name="The Broad Institute Genome Sequencing Center for Infectious Disease"/>
            <person name="Wu L."/>
            <person name="Ma J."/>
        </authorList>
    </citation>
    <scope>NUCLEOTIDE SEQUENCE [LARGE SCALE GENOMIC DNA]</scope>
    <source>
        <strain evidence="3">PCU 266</strain>
    </source>
</reference>
<keyword evidence="3" id="KW-1185">Reference proteome</keyword>
<dbReference type="InterPro" id="IPR051678">
    <property type="entry name" value="AGP_Transferase"/>
</dbReference>
<dbReference type="Gene3D" id="3.30.200.20">
    <property type="entry name" value="Phosphorylase Kinase, domain 1"/>
    <property type="match status" value="1"/>
</dbReference>
<dbReference type="EMBL" id="JBHSKP010000007">
    <property type="protein sequence ID" value="MFC5152704.1"/>
    <property type="molecule type" value="Genomic_DNA"/>
</dbReference>
<feature type="domain" description="Aminoglycoside phosphotransferase" evidence="1">
    <location>
        <begin position="34"/>
        <end position="263"/>
    </location>
</feature>
<organism evidence="2 3">
    <name type="scientific">Streptomyces amakusaensis</name>
    <dbReference type="NCBI Taxonomy" id="67271"/>
    <lineage>
        <taxon>Bacteria</taxon>
        <taxon>Bacillati</taxon>
        <taxon>Actinomycetota</taxon>
        <taxon>Actinomycetes</taxon>
        <taxon>Kitasatosporales</taxon>
        <taxon>Streptomycetaceae</taxon>
        <taxon>Streptomyces</taxon>
    </lineage>
</organism>
<proteinExistence type="predicted"/>
<keyword evidence="2" id="KW-0808">Transferase</keyword>
<dbReference type="SUPFAM" id="SSF56112">
    <property type="entry name" value="Protein kinase-like (PK-like)"/>
    <property type="match status" value="1"/>
</dbReference>
<evidence type="ECO:0000259" key="1">
    <source>
        <dbReference type="Pfam" id="PF01636"/>
    </source>
</evidence>
<sequence length="302" mass="32346">MSIEAPAPVVDTALVRRLIAAQFPRWAQLPLTRLKPGGSDHVIHRLGPELSVRLPRGDWAVGQAEAEHFWLPRIAPLLPVAVPEPLALGTPALGYPWPWAVTRWIEGETASAEGLADLRGTARELAGFLTALQRLPHADELAPGPHPGLTGSPLSAHDHSTRRAIAALDGVFDARALTAVWDSALAAPGWDRPPVWFHGDFHTGNLLTTDGRLSSVIDFGGLGMGDPAVDLVVAWTLLTPAARRDFRAALGVDDATWERGRAWALTGGLRAYHSYAATSPTVAAQTHRQITEVLADHTGRTG</sequence>
<dbReference type="InterPro" id="IPR002575">
    <property type="entry name" value="Aminoglycoside_PTrfase"/>
</dbReference>
<evidence type="ECO:0000313" key="3">
    <source>
        <dbReference type="Proteomes" id="UP001596160"/>
    </source>
</evidence>
<dbReference type="Gene3D" id="3.90.1200.10">
    <property type="match status" value="1"/>
</dbReference>
<dbReference type="Proteomes" id="UP001596160">
    <property type="component" value="Unassembled WGS sequence"/>
</dbReference>
<name>A0ABW0AG78_9ACTN</name>
<comment type="caution">
    <text evidence="2">The sequence shown here is derived from an EMBL/GenBank/DDBJ whole genome shotgun (WGS) entry which is preliminary data.</text>
</comment>
<evidence type="ECO:0000313" key="2">
    <source>
        <dbReference type="EMBL" id="MFC5152704.1"/>
    </source>
</evidence>
<dbReference type="InterPro" id="IPR011009">
    <property type="entry name" value="Kinase-like_dom_sf"/>
</dbReference>
<dbReference type="EC" id="2.7.-.-" evidence="2"/>
<accession>A0ABW0AG78</accession>
<gene>
    <name evidence="2" type="ORF">ACFPRH_13255</name>
</gene>
<dbReference type="CDD" id="cd05155">
    <property type="entry name" value="APH_ChoK_like_1"/>
    <property type="match status" value="1"/>
</dbReference>
<dbReference type="PANTHER" id="PTHR21310">
    <property type="entry name" value="AMINOGLYCOSIDE PHOSPHOTRANSFERASE-RELATED-RELATED"/>
    <property type="match status" value="1"/>
</dbReference>
<dbReference type="RefSeq" id="WP_344479165.1">
    <property type="nucleotide sequence ID" value="NZ_BAAASB010000011.1"/>
</dbReference>
<dbReference type="PANTHER" id="PTHR21310:SF42">
    <property type="entry name" value="BIFUNCTIONAL AAC_APH"/>
    <property type="match status" value="1"/>
</dbReference>
<protein>
    <submittedName>
        <fullName evidence="2">Aminoglycoside phosphotransferase family protein</fullName>
        <ecNumber evidence="2">2.7.-.-</ecNumber>
    </submittedName>
</protein>
<dbReference type="GO" id="GO:0016740">
    <property type="term" value="F:transferase activity"/>
    <property type="evidence" value="ECO:0007669"/>
    <property type="project" value="UniProtKB-KW"/>
</dbReference>
<dbReference type="Pfam" id="PF01636">
    <property type="entry name" value="APH"/>
    <property type="match status" value="1"/>
</dbReference>